<protein>
    <recommendedName>
        <fullName evidence="2 6">Adenine deaminase</fullName>
        <shortName evidence="6">Adenase</shortName>
        <shortName evidence="6">Adenine aminase</shortName>
        <ecNumber evidence="2 6">3.5.4.2</ecNumber>
    </recommendedName>
</protein>
<keyword evidence="4 6" id="KW-0464">Manganese</keyword>
<comment type="similarity">
    <text evidence="1 6">Belongs to the metallo-dependent hydrolases superfamily. Adenine deaminase family.</text>
</comment>
<reference evidence="9 10" key="1">
    <citation type="journal article" date="2015" name="Genome Announc.">
        <title>Expanding the biotechnology potential of lactobacilli through comparative genomics of 213 strains and associated genera.</title>
        <authorList>
            <person name="Sun Z."/>
            <person name="Harris H.M."/>
            <person name="McCann A."/>
            <person name="Guo C."/>
            <person name="Argimon S."/>
            <person name="Zhang W."/>
            <person name="Yang X."/>
            <person name="Jeffery I.B."/>
            <person name="Cooney J.C."/>
            <person name="Kagawa T.F."/>
            <person name="Liu W."/>
            <person name="Song Y."/>
            <person name="Salvetti E."/>
            <person name="Wrobel A."/>
            <person name="Rasinkangas P."/>
            <person name="Parkhill J."/>
            <person name="Rea M.C."/>
            <person name="O'Sullivan O."/>
            <person name="Ritari J."/>
            <person name="Douillard F.P."/>
            <person name="Paul Ross R."/>
            <person name="Yang R."/>
            <person name="Briner A.E."/>
            <person name="Felis G.E."/>
            <person name="de Vos W.M."/>
            <person name="Barrangou R."/>
            <person name="Klaenhammer T.R."/>
            <person name="Caufield P.W."/>
            <person name="Cui Y."/>
            <person name="Zhang H."/>
            <person name="O'Toole P.W."/>
        </authorList>
    </citation>
    <scope>NUCLEOTIDE SEQUENCE [LARGE SCALE GENOMIC DNA]</scope>
    <source>
        <strain evidence="9 10">DSM 13345</strain>
    </source>
</reference>
<dbReference type="InterPro" id="IPR006679">
    <property type="entry name" value="Adenine_deam"/>
</dbReference>
<proteinExistence type="inferred from homology"/>
<evidence type="ECO:0000256" key="1">
    <source>
        <dbReference type="ARBA" id="ARBA00006773"/>
    </source>
</evidence>
<dbReference type="Pfam" id="PF01979">
    <property type="entry name" value="Amidohydro_1"/>
    <property type="match status" value="1"/>
</dbReference>
<dbReference type="EC" id="3.5.4.2" evidence="2 6"/>
<evidence type="ECO:0000256" key="5">
    <source>
        <dbReference type="ARBA" id="ARBA00047720"/>
    </source>
</evidence>
<sequence length="588" mass="63558">MKEASVMIKKTELKHLIDVAAGRVPADVVIRNAQIVDVFLGTIRRGDVALAAGYIAGIGERYEGQQVVDLAGRFLLPGLIDAHIHVESSYVSPEEFSRIFVPCGTTTALCDPHEIVNVAGLKGLEYMEQAAKLAKMDIRYLMPSCVPSTPFEHAGANLSALDMEPALKNGTVDGLAELMNYVGVVNNDDKMIDEVMLAKKYHRRIDGHAPQVFGKLLNAYAAAGVANDHECSTVQEAKDRLACGIYVLLRQGTTEHDLKNLLPVVNPQTARHCLLAGDDVQAVTAMKLGHLNNSIRICIEQGLSPITAIQMATLNAAEYCGLNDRGAIAPGRRADLVVVDDLRSFHVEQTWILGEKVAQDGQYLPKVQRYPIDAVATSMHVKPLASDCFKLHLTGKPVRTIKVIPGEVLTDEAIRQVSHDETGDFVYDQSQDVVKLAVIERHHATGKMCTALVSGYGIKHGAIAISIGHDSHNIMTAGVSDSEMLAAVAELIKQGGGVVMVKDQKPIARMALPIAGLMSDQPAEQVVAAQNQINQTAYQELGIPENIDPVMSLSFLPLAVIPKLKLTDEGLFDVANGRFVTLEVDDQA</sequence>
<evidence type="ECO:0000256" key="2">
    <source>
        <dbReference type="ARBA" id="ARBA00012782"/>
    </source>
</evidence>
<keyword evidence="3 6" id="KW-0378">Hydrolase</keyword>
<gene>
    <name evidence="6" type="primary">ade</name>
    <name evidence="9" type="ORF">FC47_GL000308</name>
</gene>
<dbReference type="InterPro" id="IPR011059">
    <property type="entry name" value="Metal-dep_hydrolase_composite"/>
</dbReference>
<comment type="cofactor">
    <cofactor evidence="6">
        <name>Mn(2+)</name>
        <dbReference type="ChEBI" id="CHEBI:29035"/>
    </cofactor>
</comment>
<evidence type="ECO:0000256" key="3">
    <source>
        <dbReference type="ARBA" id="ARBA00022801"/>
    </source>
</evidence>
<evidence type="ECO:0000313" key="10">
    <source>
        <dbReference type="Proteomes" id="UP000050901"/>
    </source>
</evidence>
<dbReference type="NCBIfam" id="TIGR01178">
    <property type="entry name" value="ade"/>
    <property type="match status" value="1"/>
</dbReference>
<dbReference type="GO" id="GO:0006146">
    <property type="term" value="P:adenine catabolic process"/>
    <property type="evidence" value="ECO:0007669"/>
    <property type="project" value="InterPro"/>
</dbReference>
<dbReference type="SUPFAM" id="SSF51338">
    <property type="entry name" value="Composite domain of metallo-dependent hydrolases"/>
    <property type="match status" value="1"/>
</dbReference>
<evidence type="ECO:0000313" key="9">
    <source>
        <dbReference type="EMBL" id="KRL25460.1"/>
    </source>
</evidence>
<dbReference type="SUPFAM" id="SSF51556">
    <property type="entry name" value="Metallo-dependent hydrolases"/>
    <property type="match status" value="1"/>
</dbReference>
<dbReference type="PATRIC" id="fig|1423771.3.peg.317"/>
<dbReference type="EMBL" id="AZEQ01000011">
    <property type="protein sequence ID" value="KRL25460.1"/>
    <property type="molecule type" value="Genomic_DNA"/>
</dbReference>
<dbReference type="HAMAP" id="MF_01518">
    <property type="entry name" value="Adenine_deamin"/>
    <property type="match status" value="1"/>
</dbReference>
<dbReference type="Proteomes" id="UP000050901">
    <property type="component" value="Unassembled WGS sequence"/>
</dbReference>
<dbReference type="Gene3D" id="2.30.40.10">
    <property type="entry name" value="Urease, subunit C, domain 1"/>
    <property type="match status" value="1"/>
</dbReference>
<evidence type="ECO:0000256" key="6">
    <source>
        <dbReference type="HAMAP-Rule" id="MF_01518"/>
    </source>
</evidence>
<evidence type="ECO:0000259" key="8">
    <source>
        <dbReference type="Pfam" id="PF13382"/>
    </source>
</evidence>
<feature type="domain" description="Amidohydrolase-related" evidence="7">
    <location>
        <begin position="74"/>
        <end position="357"/>
    </location>
</feature>
<name>A0A0R1P542_LIMMU</name>
<dbReference type="AlphaFoldDB" id="A0A0R1P542"/>
<comment type="caution">
    <text evidence="9">The sequence shown here is derived from an EMBL/GenBank/DDBJ whole genome shotgun (WGS) entry which is preliminary data.</text>
</comment>
<dbReference type="InterPro" id="IPR026912">
    <property type="entry name" value="Adenine_deam_C"/>
</dbReference>
<accession>A0A0R1P542</accession>
<evidence type="ECO:0000259" key="7">
    <source>
        <dbReference type="Pfam" id="PF01979"/>
    </source>
</evidence>
<dbReference type="InterPro" id="IPR032466">
    <property type="entry name" value="Metal_Hydrolase"/>
</dbReference>
<dbReference type="PANTHER" id="PTHR11113:SF2">
    <property type="entry name" value="ADENINE DEAMINASE"/>
    <property type="match status" value="1"/>
</dbReference>
<dbReference type="InterPro" id="IPR006680">
    <property type="entry name" value="Amidohydro-rel"/>
</dbReference>
<dbReference type="Pfam" id="PF13382">
    <property type="entry name" value="Adenine_deam_C"/>
    <property type="match status" value="1"/>
</dbReference>
<organism evidence="9 10">
    <name type="scientific">Limosilactobacillus mucosae DSM 13345</name>
    <dbReference type="NCBI Taxonomy" id="1423771"/>
    <lineage>
        <taxon>Bacteria</taxon>
        <taxon>Bacillati</taxon>
        <taxon>Bacillota</taxon>
        <taxon>Bacilli</taxon>
        <taxon>Lactobacillales</taxon>
        <taxon>Lactobacillaceae</taxon>
        <taxon>Limosilactobacillus</taxon>
    </lineage>
</organism>
<dbReference type="Gene3D" id="3.20.20.140">
    <property type="entry name" value="Metal-dependent hydrolases"/>
    <property type="match status" value="1"/>
</dbReference>
<dbReference type="GO" id="GO:0000034">
    <property type="term" value="F:adenine deaminase activity"/>
    <property type="evidence" value="ECO:0007669"/>
    <property type="project" value="UniProtKB-UniRule"/>
</dbReference>
<dbReference type="CDD" id="cd01295">
    <property type="entry name" value="AdeC"/>
    <property type="match status" value="1"/>
</dbReference>
<feature type="domain" description="Adenine deaminase C-terminal" evidence="8">
    <location>
        <begin position="408"/>
        <end position="576"/>
    </location>
</feature>
<dbReference type="PANTHER" id="PTHR11113">
    <property type="entry name" value="N-ACETYLGLUCOSAMINE-6-PHOSPHATE DEACETYLASE"/>
    <property type="match status" value="1"/>
</dbReference>
<evidence type="ECO:0000256" key="4">
    <source>
        <dbReference type="ARBA" id="ARBA00023211"/>
    </source>
</evidence>
<comment type="catalytic activity">
    <reaction evidence="5 6">
        <text>adenine + H2O + H(+) = hypoxanthine + NH4(+)</text>
        <dbReference type="Rhea" id="RHEA:23688"/>
        <dbReference type="ChEBI" id="CHEBI:15377"/>
        <dbReference type="ChEBI" id="CHEBI:15378"/>
        <dbReference type="ChEBI" id="CHEBI:16708"/>
        <dbReference type="ChEBI" id="CHEBI:17368"/>
        <dbReference type="ChEBI" id="CHEBI:28938"/>
        <dbReference type="EC" id="3.5.4.2"/>
    </reaction>
</comment>